<reference evidence="1" key="1">
    <citation type="submission" date="2020-02" db="EMBL/GenBank/DDBJ databases">
        <authorList>
            <person name="Scholz U."/>
            <person name="Mascher M."/>
            <person name="Fiebig A."/>
        </authorList>
    </citation>
    <scope>NUCLEOTIDE SEQUENCE</scope>
</reference>
<dbReference type="AlphaFoldDB" id="A0A7I8LI37"/>
<protein>
    <submittedName>
        <fullName evidence="1">Uncharacterized protein</fullName>
    </submittedName>
</protein>
<evidence type="ECO:0000313" key="1">
    <source>
        <dbReference type="EMBL" id="CAA7408925.1"/>
    </source>
</evidence>
<keyword evidence="2" id="KW-1185">Reference proteome</keyword>
<sequence length="36" mass="4035">MLSEKILEMVKKLLFAIEGTEATNISCESAEFYAHS</sequence>
<accession>A0A7I8LI37</accession>
<name>A0A7I8LI37_SPIIN</name>
<gene>
    <name evidence="1" type="ORF">SI8410_15019603</name>
</gene>
<dbReference type="EMBL" id="LR746278">
    <property type="protein sequence ID" value="CAA7408925.1"/>
    <property type="molecule type" value="Genomic_DNA"/>
</dbReference>
<evidence type="ECO:0000313" key="2">
    <source>
        <dbReference type="Proteomes" id="UP000663760"/>
    </source>
</evidence>
<proteinExistence type="predicted"/>
<organism evidence="1 2">
    <name type="scientific">Spirodela intermedia</name>
    <name type="common">Intermediate duckweed</name>
    <dbReference type="NCBI Taxonomy" id="51605"/>
    <lineage>
        <taxon>Eukaryota</taxon>
        <taxon>Viridiplantae</taxon>
        <taxon>Streptophyta</taxon>
        <taxon>Embryophyta</taxon>
        <taxon>Tracheophyta</taxon>
        <taxon>Spermatophyta</taxon>
        <taxon>Magnoliopsida</taxon>
        <taxon>Liliopsida</taxon>
        <taxon>Araceae</taxon>
        <taxon>Lemnoideae</taxon>
        <taxon>Spirodela</taxon>
    </lineage>
</organism>
<dbReference type="Proteomes" id="UP000663760">
    <property type="component" value="Chromosome 15"/>
</dbReference>